<keyword evidence="3" id="KW-1185">Reference proteome</keyword>
<name>A0AAW0YVE6_9TREE</name>
<dbReference type="PANTHER" id="PTHR46603:SF1">
    <property type="entry name" value="ABSCISSION_NOCUT CHECKPOINT REGULATOR"/>
    <property type="match status" value="1"/>
</dbReference>
<organism evidence="2 3">
    <name type="scientific">Kwoniella newhampshirensis</name>
    <dbReference type="NCBI Taxonomy" id="1651941"/>
    <lineage>
        <taxon>Eukaryota</taxon>
        <taxon>Fungi</taxon>
        <taxon>Dikarya</taxon>
        <taxon>Basidiomycota</taxon>
        <taxon>Agaricomycotina</taxon>
        <taxon>Tremellomycetes</taxon>
        <taxon>Tremellales</taxon>
        <taxon>Cryptococcaceae</taxon>
        <taxon>Kwoniella</taxon>
    </lineage>
</organism>
<feature type="compositionally biased region" description="Basic and acidic residues" evidence="1">
    <location>
        <begin position="199"/>
        <end position="220"/>
    </location>
</feature>
<evidence type="ECO:0000313" key="2">
    <source>
        <dbReference type="EMBL" id="KAK8846602.1"/>
    </source>
</evidence>
<dbReference type="EMBL" id="JBCAWK010000011">
    <property type="protein sequence ID" value="KAK8846602.1"/>
    <property type="molecule type" value="Genomic_DNA"/>
</dbReference>
<dbReference type="InterPro" id="IPR044553">
    <property type="entry name" value="Bbox1_ANCHR"/>
</dbReference>
<feature type="compositionally biased region" description="Basic and acidic residues" evidence="1">
    <location>
        <begin position="172"/>
        <end position="187"/>
    </location>
</feature>
<dbReference type="RefSeq" id="XP_066800552.1">
    <property type="nucleotide sequence ID" value="XM_066948779.1"/>
</dbReference>
<feature type="compositionally biased region" description="Acidic residues" evidence="1">
    <location>
        <begin position="157"/>
        <end position="171"/>
    </location>
</feature>
<dbReference type="AlphaFoldDB" id="A0AAW0YVE6"/>
<comment type="caution">
    <text evidence="2">The sequence shown here is derived from an EMBL/GenBank/DDBJ whole genome shotgun (WGS) entry which is preliminary data.</text>
</comment>
<sequence length="359" mass="39691">MSEDDDLLKRFAALRPPQTDLSSPLSTVNAHVEERARKAMGDDEELERIAGGHVPPISRCSAGDGDGDADFKRRIARLKGISDDELVLEDDGDQAVEDFLASIAAASQDQIMSSSPCQPTRTTDILGLEREARAALHEAWSHIHEESAQNDKQGQESEPEPTGEDEETEEEIMARASEEASLERLHDPSTTLVSEEEMEPKVPSHQDRKRPQTNQDRKDDSAEDEETSFSFPTLPSHVPADNDDDDEVGMDEDTRKRLDMLLGLKPSIAKPGQQLPKSGSAPPPNAPRFDLPGYNSARDEDTESWCCICNRDASLVCLGCDDDLYCEECWRDGHGQGEGQEVGHRVKRFVWGNKRASAV</sequence>
<accession>A0AAW0YVE6</accession>
<dbReference type="Pfam" id="PF22586">
    <property type="entry name" value="ANCHR-like_BBOX"/>
    <property type="match status" value="1"/>
</dbReference>
<dbReference type="GeneID" id="92182946"/>
<feature type="region of interest" description="Disordered" evidence="1">
    <location>
        <begin position="107"/>
        <end position="295"/>
    </location>
</feature>
<dbReference type="Proteomes" id="UP001388673">
    <property type="component" value="Unassembled WGS sequence"/>
</dbReference>
<evidence type="ECO:0000313" key="3">
    <source>
        <dbReference type="Proteomes" id="UP001388673"/>
    </source>
</evidence>
<dbReference type="KEGG" id="kne:92182946"/>
<feature type="compositionally biased region" description="Basic and acidic residues" evidence="1">
    <location>
        <begin position="127"/>
        <end position="155"/>
    </location>
</feature>
<proteinExistence type="predicted"/>
<feature type="compositionally biased region" description="Polar residues" evidence="1">
    <location>
        <begin position="107"/>
        <end position="123"/>
    </location>
</feature>
<feature type="compositionally biased region" description="Acidic residues" evidence="1">
    <location>
        <begin position="241"/>
        <end position="251"/>
    </location>
</feature>
<evidence type="ECO:0000256" key="1">
    <source>
        <dbReference type="SAM" id="MobiDB-lite"/>
    </source>
</evidence>
<reference evidence="2 3" key="1">
    <citation type="journal article" date="2024" name="bioRxiv">
        <title>Comparative genomics of Cryptococcus and Kwoniella reveals pathogenesis evolution and contrasting karyotype dynamics via intercentromeric recombination or chromosome fusion.</title>
        <authorList>
            <person name="Coelho M.A."/>
            <person name="David-Palma M."/>
            <person name="Shea T."/>
            <person name="Bowers K."/>
            <person name="McGinley-Smith S."/>
            <person name="Mohammad A.W."/>
            <person name="Gnirke A."/>
            <person name="Yurkov A.M."/>
            <person name="Nowrousian M."/>
            <person name="Sun S."/>
            <person name="Cuomo C.A."/>
            <person name="Heitman J."/>
        </authorList>
    </citation>
    <scope>NUCLEOTIDE SEQUENCE [LARGE SCALE GENOMIC DNA]</scope>
    <source>
        <strain evidence="2 3">CBS 13917</strain>
    </source>
</reference>
<gene>
    <name evidence="2" type="ORF">IAR55_005688</name>
</gene>
<protein>
    <submittedName>
        <fullName evidence="2">Uncharacterized protein</fullName>
    </submittedName>
</protein>
<dbReference type="CDD" id="cd19817">
    <property type="entry name" value="Bbox1_ANCHR-like"/>
    <property type="match status" value="1"/>
</dbReference>
<dbReference type="SUPFAM" id="SSF57845">
    <property type="entry name" value="B-box zinc-binding domain"/>
    <property type="match status" value="1"/>
</dbReference>
<dbReference type="PANTHER" id="PTHR46603">
    <property type="entry name" value="ABSCISSION/NOCUT CHECKPOINT REGULATOR"/>
    <property type="match status" value="1"/>
</dbReference>